<accession>A0AAW2YT37</accession>
<evidence type="ECO:0000256" key="3">
    <source>
        <dbReference type="ARBA" id="ARBA00022842"/>
    </source>
</evidence>
<dbReference type="InterPro" id="IPR036412">
    <property type="entry name" value="HAD-like_sf"/>
</dbReference>
<dbReference type="InterPro" id="IPR051600">
    <property type="entry name" value="Beta-PGM-like"/>
</dbReference>
<dbReference type="InterPro" id="IPR041492">
    <property type="entry name" value="HAD_2"/>
</dbReference>
<dbReference type="AlphaFoldDB" id="A0AAW2YT37"/>
<name>A0AAW2YT37_9EUKA</name>
<dbReference type="PANTHER" id="PTHR46193">
    <property type="entry name" value="6-PHOSPHOGLUCONATE PHOSPHATASE"/>
    <property type="match status" value="1"/>
</dbReference>
<organism evidence="5 6">
    <name type="scientific">Acrasis kona</name>
    <dbReference type="NCBI Taxonomy" id="1008807"/>
    <lineage>
        <taxon>Eukaryota</taxon>
        <taxon>Discoba</taxon>
        <taxon>Heterolobosea</taxon>
        <taxon>Tetramitia</taxon>
        <taxon>Eutetramitia</taxon>
        <taxon>Acrasidae</taxon>
        <taxon>Acrasis</taxon>
    </lineage>
</organism>
<evidence type="ECO:0000313" key="5">
    <source>
        <dbReference type="EMBL" id="KAL0480310.1"/>
    </source>
</evidence>
<sequence length="237" mass="26813">TKAKALFFGIDGLVSNINQIRYTVWQRALQGYGYNLTFHEYLQLFLFENPLSVLIPLLPYNTSDEHQAVMSKREDYLVELLSSLNALQLHLCIGIHSFIQQVKSEDEQVKIVAVSDLSIRETTQLLETLNLHMMFDCVISSYGLEKCKPSAIVYKVALEKLNLGSEDVFVFEGTQEGVISAHSAGLKVVGIKPNLPESQEDAAEKQRSEIAMIMMNEHALLVVDNLDSFKLEYLEHF</sequence>
<dbReference type="InterPro" id="IPR023198">
    <property type="entry name" value="PGP-like_dom2"/>
</dbReference>
<feature type="non-terminal residue" evidence="5">
    <location>
        <position position="1"/>
    </location>
</feature>
<dbReference type="Pfam" id="PF13419">
    <property type="entry name" value="HAD_2"/>
    <property type="match status" value="1"/>
</dbReference>
<reference evidence="5 6" key="1">
    <citation type="submission" date="2024-03" db="EMBL/GenBank/DDBJ databases">
        <title>The Acrasis kona genome and developmental transcriptomes reveal deep origins of eukaryotic multicellular pathways.</title>
        <authorList>
            <person name="Sheikh S."/>
            <person name="Fu C.-J."/>
            <person name="Brown M.W."/>
            <person name="Baldauf S.L."/>
        </authorList>
    </citation>
    <scope>NUCLEOTIDE SEQUENCE [LARGE SCALE GENOMIC DNA]</scope>
    <source>
        <strain evidence="5 6">ATCC MYA-3509</strain>
    </source>
</reference>
<dbReference type="SUPFAM" id="SSF56784">
    <property type="entry name" value="HAD-like"/>
    <property type="match status" value="1"/>
</dbReference>
<keyword evidence="6" id="KW-1185">Reference proteome</keyword>
<keyword evidence="4" id="KW-0119">Carbohydrate metabolism</keyword>
<evidence type="ECO:0000313" key="6">
    <source>
        <dbReference type="Proteomes" id="UP001431209"/>
    </source>
</evidence>
<protein>
    <submittedName>
        <fullName evidence="5">Uncharacterized protein</fullName>
    </submittedName>
</protein>
<evidence type="ECO:0000256" key="1">
    <source>
        <dbReference type="ARBA" id="ARBA00001946"/>
    </source>
</evidence>
<evidence type="ECO:0000256" key="4">
    <source>
        <dbReference type="ARBA" id="ARBA00023277"/>
    </source>
</evidence>
<gene>
    <name evidence="5" type="ORF">AKO1_007071</name>
</gene>
<dbReference type="GO" id="GO:0046872">
    <property type="term" value="F:metal ion binding"/>
    <property type="evidence" value="ECO:0007669"/>
    <property type="project" value="UniProtKB-KW"/>
</dbReference>
<dbReference type="PANTHER" id="PTHR46193:SF18">
    <property type="entry name" value="HEXITOL PHOSPHATASE B"/>
    <property type="match status" value="1"/>
</dbReference>
<dbReference type="Gene3D" id="3.40.50.1000">
    <property type="entry name" value="HAD superfamily/HAD-like"/>
    <property type="match status" value="1"/>
</dbReference>
<comment type="caution">
    <text evidence="5">The sequence shown here is derived from an EMBL/GenBank/DDBJ whole genome shotgun (WGS) entry which is preliminary data.</text>
</comment>
<dbReference type="Proteomes" id="UP001431209">
    <property type="component" value="Unassembled WGS sequence"/>
</dbReference>
<dbReference type="GO" id="GO:0003824">
    <property type="term" value="F:catalytic activity"/>
    <property type="evidence" value="ECO:0007669"/>
    <property type="project" value="UniProtKB-ARBA"/>
</dbReference>
<comment type="cofactor">
    <cofactor evidence="1">
        <name>Mg(2+)</name>
        <dbReference type="ChEBI" id="CHEBI:18420"/>
    </cofactor>
</comment>
<dbReference type="EMBL" id="JAOPGA020000651">
    <property type="protein sequence ID" value="KAL0480310.1"/>
    <property type="molecule type" value="Genomic_DNA"/>
</dbReference>
<evidence type="ECO:0000256" key="2">
    <source>
        <dbReference type="ARBA" id="ARBA00022723"/>
    </source>
</evidence>
<keyword evidence="2" id="KW-0479">Metal-binding</keyword>
<dbReference type="InterPro" id="IPR023214">
    <property type="entry name" value="HAD_sf"/>
</dbReference>
<dbReference type="Gene3D" id="1.10.150.240">
    <property type="entry name" value="Putative phosphatase, domain 2"/>
    <property type="match status" value="1"/>
</dbReference>
<keyword evidence="3" id="KW-0460">Magnesium</keyword>
<proteinExistence type="predicted"/>